<proteinExistence type="predicted"/>
<keyword evidence="1" id="KW-0732">Signal</keyword>
<dbReference type="SUPFAM" id="SSF63411">
    <property type="entry name" value="LuxS/MPP-like metallohydrolase"/>
    <property type="match status" value="2"/>
</dbReference>
<feature type="domain" description="Peptidase M16 N-terminal" evidence="2">
    <location>
        <begin position="74"/>
        <end position="185"/>
    </location>
</feature>
<feature type="signal peptide" evidence="1">
    <location>
        <begin position="1"/>
        <end position="35"/>
    </location>
</feature>
<dbReference type="GO" id="GO:0046872">
    <property type="term" value="F:metal ion binding"/>
    <property type="evidence" value="ECO:0007669"/>
    <property type="project" value="InterPro"/>
</dbReference>
<comment type="caution">
    <text evidence="4">The sequence shown here is derived from an EMBL/GenBank/DDBJ whole genome shotgun (WGS) entry which is preliminary data.</text>
</comment>
<dbReference type="InterPro" id="IPR011765">
    <property type="entry name" value="Pept_M16_N"/>
</dbReference>
<dbReference type="PANTHER" id="PTHR11851:SF224">
    <property type="entry name" value="PROCESSING PROTEASE"/>
    <property type="match status" value="1"/>
</dbReference>
<evidence type="ECO:0000259" key="3">
    <source>
        <dbReference type="Pfam" id="PF05193"/>
    </source>
</evidence>
<dbReference type="InterPro" id="IPR011249">
    <property type="entry name" value="Metalloenz_LuxS/M16"/>
</dbReference>
<organism evidence="4 5">
    <name type="scientific">Maricaulis virginensis</name>
    <dbReference type="NCBI Taxonomy" id="144022"/>
    <lineage>
        <taxon>Bacteria</taxon>
        <taxon>Pseudomonadati</taxon>
        <taxon>Pseudomonadota</taxon>
        <taxon>Alphaproteobacteria</taxon>
        <taxon>Maricaulales</taxon>
        <taxon>Maricaulaceae</taxon>
        <taxon>Maricaulis</taxon>
    </lineage>
</organism>
<keyword evidence="5" id="KW-1185">Reference proteome</keyword>
<dbReference type="PANTHER" id="PTHR11851">
    <property type="entry name" value="METALLOPROTEASE"/>
    <property type="match status" value="1"/>
</dbReference>
<dbReference type="EMBL" id="BSFE01000007">
    <property type="protein sequence ID" value="GLK52998.1"/>
    <property type="molecule type" value="Genomic_DNA"/>
</dbReference>
<dbReference type="Pfam" id="PF00675">
    <property type="entry name" value="Peptidase_M16"/>
    <property type="match status" value="1"/>
</dbReference>
<dbReference type="Proteomes" id="UP001143486">
    <property type="component" value="Unassembled WGS sequence"/>
</dbReference>
<feature type="domain" description="Peptidase M16 C-terminal" evidence="3">
    <location>
        <begin position="218"/>
        <end position="389"/>
    </location>
</feature>
<dbReference type="Gene3D" id="3.30.830.10">
    <property type="entry name" value="Metalloenzyme, LuxS/M16 peptidase-like"/>
    <property type="match status" value="2"/>
</dbReference>
<evidence type="ECO:0000313" key="5">
    <source>
        <dbReference type="Proteomes" id="UP001143486"/>
    </source>
</evidence>
<reference evidence="4" key="1">
    <citation type="journal article" date="2014" name="Int. J. Syst. Evol. Microbiol.">
        <title>Complete genome sequence of Corynebacterium casei LMG S-19264T (=DSM 44701T), isolated from a smear-ripened cheese.</title>
        <authorList>
            <consortium name="US DOE Joint Genome Institute (JGI-PGF)"/>
            <person name="Walter F."/>
            <person name="Albersmeier A."/>
            <person name="Kalinowski J."/>
            <person name="Ruckert C."/>
        </authorList>
    </citation>
    <scope>NUCLEOTIDE SEQUENCE</scope>
    <source>
        <strain evidence="4">VKM B-1513</strain>
    </source>
</reference>
<dbReference type="Pfam" id="PF05193">
    <property type="entry name" value="Peptidase_M16_C"/>
    <property type="match status" value="1"/>
</dbReference>
<dbReference type="AlphaFoldDB" id="A0A9W6IME8"/>
<evidence type="ECO:0008006" key="6">
    <source>
        <dbReference type="Google" id="ProtNLM"/>
    </source>
</evidence>
<dbReference type="InterPro" id="IPR050361">
    <property type="entry name" value="MPP/UQCRC_Complex"/>
</dbReference>
<evidence type="ECO:0000313" key="4">
    <source>
        <dbReference type="EMBL" id="GLK52998.1"/>
    </source>
</evidence>
<protein>
    <recommendedName>
        <fullName evidence="6">Insulinase family protein</fullName>
    </recommendedName>
</protein>
<evidence type="ECO:0000259" key="2">
    <source>
        <dbReference type="Pfam" id="PF00675"/>
    </source>
</evidence>
<sequence>MIGIAKGKSPMAKTSLRAALAAASLALLPSAAVQAQIHEQPPIGEPVAFELPETRHFTLDNGLEVTFIPFGLAPTVDISVQVRAGNIDDGAQTWLADLTGAMMEEGAGGRSKEALAETIASMGGNINVGVGVHTTGISTGVLSQYGPDAVALLADVVRRPNLDADEFERVRANLVRDVDVSRAQPGSIADEAYRDLLFGSDHPYGHILPTEEQLRGYTIEDVNAFYGDHFGAGRTRVYIAGRFDEAAMEAAVREAFGDWETGEPDSAEGATASTGPVVQLIDRPGAPQTTIRLGFPGVAIGDPDAPAMEVMNALLGGSFTSRLTRNLREDKGYTYSPGSGETWMLDGGLWTFNADVTAADTAAALRETFYEIDRLQTENPPHEEAQGIRNWLAGIFILQNASTGGLINQLAQRDFWGLPDDYLEAYVPNILAVSDEDISETARTYLPLDRMTLVLVGDLETIQADVLALPQLQGARIITPDSE</sequence>
<accession>A0A9W6IME8</accession>
<dbReference type="InterPro" id="IPR007863">
    <property type="entry name" value="Peptidase_M16_C"/>
</dbReference>
<evidence type="ECO:0000256" key="1">
    <source>
        <dbReference type="SAM" id="SignalP"/>
    </source>
</evidence>
<reference evidence="4" key="2">
    <citation type="submission" date="2023-01" db="EMBL/GenBank/DDBJ databases">
        <authorList>
            <person name="Sun Q."/>
            <person name="Evtushenko L."/>
        </authorList>
    </citation>
    <scope>NUCLEOTIDE SEQUENCE</scope>
    <source>
        <strain evidence="4">VKM B-1513</strain>
    </source>
</reference>
<feature type="chain" id="PRO_5040805509" description="Insulinase family protein" evidence="1">
    <location>
        <begin position="36"/>
        <end position="483"/>
    </location>
</feature>
<name>A0A9W6IME8_9PROT</name>
<gene>
    <name evidence="4" type="ORF">GCM10017621_25060</name>
</gene>